<keyword evidence="2" id="KW-1133">Transmembrane helix</keyword>
<name>A0A1I5Z617_9GAMM</name>
<keyword evidence="2" id="KW-0812">Transmembrane</keyword>
<feature type="transmembrane region" description="Helical" evidence="2">
    <location>
        <begin position="76"/>
        <end position="98"/>
    </location>
</feature>
<gene>
    <name evidence="3" type="ORF">SAMN05216229_1298</name>
</gene>
<reference evidence="4" key="1">
    <citation type="submission" date="2016-10" db="EMBL/GenBank/DDBJ databases">
        <authorList>
            <person name="Varghese N."/>
            <person name="Submissions S."/>
        </authorList>
    </citation>
    <scope>NUCLEOTIDE SEQUENCE [LARGE SCALE GENOMIC DNA]</scope>
    <source>
        <strain evidence="4">JCM 18195</strain>
    </source>
</reference>
<dbReference type="EMBL" id="FOXM01000029">
    <property type="protein sequence ID" value="SFQ51912.1"/>
    <property type="molecule type" value="Genomic_DNA"/>
</dbReference>
<keyword evidence="2" id="KW-0472">Membrane</keyword>
<evidence type="ECO:0000256" key="2">
    <source>
        <dbReference type="SAM" id="Phobius"/>
    </source>
</evidence>
<protein>
    <submittedName>
        <fullName evidence="3">Uncharacterized protein</fullName>
    </submittedName>
</protein>
<accession>A0A1I5Z617</accession>
<organism evidence="3 4">
    <name type="scientific">Geopseudomonas sagittaria</name>
    <dbReference type="NCBI Taxonomy" id="1135990"/>
    <lineage>
        <taxon>Bacteria</taxon>
        <taxon>Pseudomonadati</taxon>
        <taxon>Pseudomonadota</taxon>
        <taxon>Gammaproteobacteria</taxon>
        <taxon>Pseudomonadales</taxon>
        <taxon>Pseudomonadaceae</taxon>
        <taxon>Geopseudomonas</taxon>
    </lineage>
</organism>
<evidence type="ECO:0000313" key="3">
    <source>
        <dbReference type="EMBL" id="SFQ51912.1"/>
    </source>
</evidence>
<evidence type="ECO:0000313" key="4">
    <source>
        <dbReference type="Proteomes" id="UP000243084"/>
    </source>
</evidence>
<proteinExistence type="predicted"/>
<sequence length="240" mass="26668">MRVRPFELQGGQRENAMSDEDESDDSFLERHHHLMHLYRNPLLTSTARRGSGGGLVALILVTWGLYLLIRENWQPILLVLLALAGVCAIVALILTSYAPTKRAPAPSPNREAATAIRSTISSTPKLGRYAWSAYDRVLLEQWQRFAATGVTPPRRKTLARKVRKAAERDSPAPEPAPLGRQAQAILAEIAASPRLAQHAWSSDESGLLEQWQRYQSLRLLPIRRSKLEKRQAGAGANAAR</sequence>
<feature type="transmembrane region" description="Helical" evidence="2">
    <location>
        <begin position="50"/>
        <end position="69"/>
    </location>
</feature>
<dbReference type="AlphaFoldDB" id="A0A1I5Z617"/>
<feature type="region of interest" description="Disordered" evidence="1">
    <location>
        <begin position="1"/>
        <end position="24"/>
    </location>
</feature>
<keyword evidence="4" id="KW-1185">Reference proteome</keyword>
<evidence type="ECO:0000256" key="1">
    <source>
        <dbReference type="SAM" id="MobiDB-lite"/>
    </source>
</evidence>
<dbReference type="Proteomes" id="UP000243084">
    <property type="component" value="Unassembled WGS sequence"/>
</dbReference>